<feature type="transmembrane region" description="Helical" evidence="1">
    <location>
        <begin position="488"/>
        <end position="507"/>
    </location>
</feature>
<dbReference type="InterPro" id="IPR051533">
    <property type="entry name" value="WaaL-like"/>
</dbReference>
<feature type="transmembrane region" description="Helical" evidence="1">
    <location>
        <begin position="543"/>
        <end position="560"/>
    </location>
</feature>
<keyword evidence="3" id="KW-1185">Reference proteome</keyword>
<feature type="transmembrane region" description="Helical" evidence="1">
    <location>
        <begin position="12"/>
        <end position="33"/>
    </location>
</feature>
<feature type="transmembrane region" description="Helical" evidence="1">
    <location>
        <begin position="519"/>
        <end position="537"/>
    </location>
</feature>
<evidence type="ECO:0000256" key="1">
    <source>
        <dbReference type="SAM" id="Phobius"/>
    </source>
</evidence>
<dbReference type="Proteomes" id="UP001302316">
    <property type="component" value="Unassembled WGS sequence"/>
</dbReference>
<reference evidence="2 3" key="1">
    <citation type="submission" date="2023-12" db="EMBL/GenBank/DDBJ databases">
        <title>Whole-genome sequencing of halo(alkali)philic microorganisms from hypersaline lakes.</title>
        <authorList>
            <person name="Sorokin D.Y."/>
            <person name="Merkel A.Y."/>
            <person name="Messina E."/>
            <person name="Yakimov M."/>
        </authorList>
    </citation>
    <scope>NUCLEOTIDE SEQUENCE [LARGE SCALE GENOMIC DNA]</scope>
    <source>
        <strain evidence="2 3">AB-CW1</strain>
    </source>
</reference>
<feature type="transmembrane region" description="Helical" evidence="1">
    <location>
        <begin position="184"/>
        <end position="201"/>
    </location>
</feature>
<dbReference type="PANTHER" id="PTHR37422">
    <property type="entry name" value="TEICHURONIC ACID BIOSYNTHESIS PROTEIN TUAE"/>
    <property type="match status" value="1"/>
</dbReference>
<evidence type="ECO:0008006" key="4">
    <source>
        <dbReference type="Google" id="ProtNLM"/>
    </source>
</evidence>
<feature type="transmembrane region" description="Helical" evidence="1">
    <location>
        <begin position="156"/>
        <end position="177"/>
    </location>
</feature>
<feature type="transmembrane region" description="Helical" evidence="1">
    <location>
        <begin position="122"/>
        <end position="144"/>
    </location>
</feature>
<name>A0AAP6MN51_9GAMM</name>
<keyword evidence="1" id="KW-0812">Transmembrane</keyword>
<keyword evidence="1" id="KW-0472">Membrane</keyword>
<dbReference type="PANTHER" id="PTHR37422:SF13">
    <property type="entry name" value="LIPOPOLYSACCHARIDE BIOSYNTHESIS PROTEIN PA4999-RELATED"/>
    <property type="match status" value="1"/>
</dbReference>
<keyword evidence="1" id="KW-1133">Transmembrane helix</keyword>
<feature type="transmembrane region" description="Helical" evidence="1">
    <location>
        <begin position="207"/>
        <end position="224"/>
    </location>
</feature>
<feature type="transmembrane region" description="Helical" evidence="1">
    <location>
        <begin position="39"/>
        <end position="57"/>
    </location>
</feature>
<protein>
    <recommendedName>
        <fullName evidence="4">O-antigen polymerase</fullName>
    </recommendedName>
</protein>
<feature type="transmembrane region" description="Helical" evidence="1">
    <location>
        <begin position="69"/>
        <end position="88"/>
    </location>
</feature>
<evidence type="ECO:0000313" key="3">
    <source>
        <dbReference type="Proteomes" id="UP001302316"/>
    </source>
</evidence>
<accession>A0AAP6MN51</accession>
<comment type="caution">
    <text evidence="2">The sequence shown here is derived from an EMBL/GenBank/DDBJ whole genome shotgun (WGS) entry which is preliminary data.</text>
</comment>
<dbReference type="RefSeq" id="WP_346052124.1">
    <property type="nucleotide sequence ID" value="NZ_JAYGII010000021.1"/>
</dbReference>
<organism evidence="2 3">
    <name type="scientific">Natronospira elongata</name>
    <dbReference type="NCBI Taxonomy" id="3110268"/>
    <lineage>
        <taxon>Bacteria</taxon>
        <taxon>Pseudomonadati</taxon>
        <taxon>Pseudomonadota</taxon>
        <taxon>Gammaproteobacteria</taxon>
        <taxon>Natronospirales</taxon>
        <taxon>Natronospiraceae</taxon>
        <taxon>Natronospira</taxon>
    </lineage>
</organism>
<dbReference type="AlphaFoldDB" id="A0AAP6MN51"/>
<evidence type="ECO:0000313" key="2">
    <source>
        <dbReference type="EMBL" id="MEA5446111.1"/>
    </source>
</evidence>
<feature type="transmembrane region" description="Helical" evidence="1">
    <location>
        <begin position="231"/>
        <end position="250"/>
    </location>
</feature>
<proteinExistence type="predicted"/>
<sequence>MLRETREWWSGLGNVHRFFIVCLLISPMLLLLWRDGRNLTLLLAGLPGLWFGVRMGFLRFTNIDGHRWLWAVFAFLGVGIFTWAANAFVEGGIDRMARHYRLLFFLPFLITLIWARPPKRLIWASLGLAGIAIGIAALVELWQVGEGLNHRVAGDAHIMSYGIISAMIATAVAGAAWQYRQEKALALFLALGAALALVGVIGSGVRAGLLAVAGGIFVLAILFARNGDRRAAAVFLGGPAILLAAVVLVAQNGITQRIFEGFNEIERYAETEATMPPREAVAEPGCMDNATLLEATLASTGFRATALEQPRVIEEEGPCGAGVRYRFQPVTAEAVHEATARLYRSVHDQAEPTPARVHARGEGARIRVAGGDWQTVPRELSAIDLRPGLSAGQYIDIRIDAGGWLEWTPEALFPGEYRYPHVIGSMPKRLEMWRFAMIGFGEKPLFGHGTGAFRAVTGPWIEQGMAAPIIEPYSHAHSEYLDSLATRGLGGIAALMLLLFVLIYLSLRRREGQPRSPDYPGIPMAAAWVALACAFITEAGLSMNLHVITIALFMALTLYLTDKTRQPQDWCQNRLVFWK</sequence>
<gene>
    <name evidence="2" type="ORF">VCB98_09795</name>
</gene>
<dbReference type="EMBL" id="JAYGII010000021">
    <property type="protein sequence ID" value="MEA5446111.1"/>
    <property type="molecule type" value="Genomic_DNA"/>
</dbReference>